<organism evidence="1 2">
    <name type="scientific">Polytolypa hystricis (strain UAMH7299)</name>
    <dbReference type="NCBI Taxonomy" id="1447883"/>
    <lineage>
        <taxon>Eukaryota</taxon>
        <taxon>Fungi</taxon>
        <taxon>Dikarya</taxon>
        <taxon>Ascomycota</taxon>
        <taxon>Pezizomycotina</taxon>
        <taxon>Eurotiomycetes</taxon>
        <taxon>Eurotiomycetidae</taxon>
        <taxon>Onygenales</taxon>
        <taxon>Onygenales incertae sedis</taxon>
        <taxon>Polytolypa</taxon>
    </lineage>
</organism>
<protein>
    <recommendedName>
        <fullName evidence="3">RRM domain-containing protein</fullName>
    </recommendedName>
</protein>
<proteinExistence type="predicted"/>
<sequence>MPLRIDDAMIEILAKLNLITEHLRKHNLDASANQIAKGTHEIVGGFTDAMLTFSDHDLVVADQVPPALTAANLAEPTLTVAPKNKHVASKAAEGPLIEETDDNSKEENKVDANDLICSENTWARVAATAAPITPLPNAANKPVKSEYPQTSTHKLPATELITTSPGSADAQEPVEQKAGCVVVAGTFRPGSLNHLTSKISEGPLFSVDVGYNTGYAKIMFQHASDAVAFIEADKEEVSRNGHGCFGPGYRIVGTEALNWNNELRRMIPPLRERRRLTFARAGLLGPGLTFKQFQADLVKVAGKDGIDIVWAFNAGNATVIFKSVAVARAVRNHFLHKATHAGPYKGVTITYSTDPCEKQLVLATQFNPRIAFHRMNAK</sequence>
<dbReference type="OrthoDB" id="77405at2759"/>
<reference evidence="1 2" key="1">
    <citation type="submission" date="2017-10" db="EMBL/GenBank/DDBJ databases">
        <title>Comparative genomics in systemic dimorphic fungi from Ajellomycetaceae.</title>
        <authorList>
            <person name="Munoz J.F."/>
            <person name="Mcewen J.G."/>
            <person name="Clay O.K."/>
            <person name="Cuomo C.A."/>
        </authorList>
    </citation>
    <scope>NUCLEOTIDE SEQUENCE [LARGE SCALE GENOMIC DNA]</scope>
    <source>
        <strain evidence="1 2">UAMH7299</strain>
    </source>
</reference>
<evidence type="ECO:0008006" key="3">
    <source>
        <dbReference type="Google" id="ProtNLM"/>
    </source>
</evidence>
<evidence type="ECO:0000313" key="2">
    <source>
        <dbReference type="Proteomes" id="UP000224634"/>
    </source>
</evidence>
<accession>A0A2B7WWW7</accession>
<dbReference type="AlphaFoldDB" id="A0A2B7WWW7"/>
<name>A0A2B7WWW7_POLH7</name>
<comment type="caution">
    <text evidence="1">The sequence shown here is derived from an EMBL/GenBank/DDBJ whole genome shotgun (WGS) entry which is preliminary data.</text>
</comment>
<dbReference type="EMBL" id="PDNA01000242">
    <property type="protein sequence ID" value="PGH01083.1"/>
    <property type="molecule type" value="Genomic_DNA"/>
</dbReference>
<dbReference type="STRING" id="1447883.A0A2B7WWW7"/>
<keyword evidence="2" id="KW-1185">Reference proteome</keyword>
<dbReference type="Proteomes" id="UP000224634">
    <property type="component" value="Unassembled WGS sequence"/>
</dbReference>
<evidence type="ECO:0000313" key="1">
    <source>
        <dbReference type="EMBL" id="PGH01083.1"/>
    </source>
</evidence>
<gene>
    <name evidence="1" type="ORF">AJ80_09066</name>
</gene>